<evidence type="ECO:0000256" key="1">
    <source>
        <dbReference type="SAM" id="MobiDB-lite"/>
    </source>
</evidence>
<proteinExistence type="predicted"/>
<accession>A0ABD2B405</accession>
<feature type="compositionally biased region" description="Basic and acidic residues" evidence="1">
    <location>
        <begin position="41"/>
        <end position="69"/>
    </location>
</feature>
<dbReference type="EMBL" id="JAYRBN010000100">
    <property type="protein sequence ID" value="KAL2727468.1"/>
    <property type="molecule type" value="Genomic_DNA"/>
</dbReference>
<evidence type="ECO:0000313" key="3">
    <source>
        <dbReference type="Proteomes" id="UP001607303"/>
    </source>
</evidence>
<name>A0ABD2B405_VESMC</name>
<dbReference type="AlphaFoldDB" id="A0ABD2B405"/>
<comment type="caution">
    <text evidence="2">The sequence shown here is derived from an EMBL/GenBank/DDBJ whole genome shotgun (WGS) entry which is preliminary data.</text>
</comment>
<sequence>MINFDGIQNGSIERRHPVYTYDITFRLEKDEKRKRRKERRKERVERDHRVGAGDGGEKSEKRSVERKKDIRRLETHGEFRSATVMRGRVSDTCTRVSLNKAPY</sequence>
<reference evidence="2 3" key="1">
    <citation type="journal article" date="2024" name="Ann. Entomol. Soc. Am.">
        <title>Genomic analyses of the southern and eastern yellowjacket wasps (Hymenoptera: Vespidae) reveal evolutionary signatures of social life.</title>
        <authorList>
            <person name="Catto M.A."/>
            <person name="Caine P.B."/>
            <person name="Orr S.E."/>
            <person name="Hunt B.G."/>
            <person name="Goodisman M.A.D."/>
        </authorList>
    </citation>
    <scope>NUCLEOTIDE SEQUENCE [LARGE SCALE GENOMIC DNA]</scope>
    <source>
        <strain evidence="2">232</strain>
        <tissue evidence="2">Head and thorax</tissue>
    </source>
</reference>
<protein>
    <submittedName>
        <fullName evidence="2">Uncharacterized protein</fullName>
    </submittedName>
</protein>
<keyword evidence="3" id="KW-1185">Reference proteome</keyword>
<gene>
    <name evidence="2" type="ORF">V1477_016744</name>
</gene>
<organism evidence="2 3">
    <name type="scientific">Vespula maculifrons</name>
    <name type="common">Eastern yellow jacket</name>
    <name type="synonym">Wasp</name>
    <dbReference type="NCBI Taxonomy" id="7453"/>
    <lineage>
        <taxon>Eukaryota</taxon>
        <taxon>Metazoa</taxon>
        <taxon>Ecdysozoa</taxon>
        <taxon>Arthropoda</taxon>
        <taxon>Hexapoda</taxon>
        <taxon>Insecta</taxon>
        <taxon>Pterygota</taxon>
        <taxon>Neoptera</taxon>
        <taxon>Endopterygota</taxon>
        <taxon>Hymenoptera</taxon>
        <taxon>Apocrita</taxon>
        <taxon>Aculeata</taxon>
        <taxon>Vespoidea</taxon>
        <taxon>Vespidae</taxon>
        <taxon>Vespinae</taxon>
        <taxon>Vespula</taxon>
    </lineage>
</organism>
<feature type="region of interest" description="Disordered" evidence="1">
    <location>
        <begin position="31"/>
        <end position="69"/>
    </location>
</feature>
<evidence type="ECO:0000313" key="2">
    <source>
        <dbReference type="EMBL" id="KAL2727468.1"/>
    </source>
</evidence>
<dbReference type="Proteomes" id="UP001607303">
    <property type="component" value="Unassembled WGS sequence"/>
</dbReference>